<dbReference type="EMBL" id="CATWFT010000001">
    <property type="protein sequence ID" value="CAJ0721934.1"/>
    <property type="molecule type" value="Genomic_DNA"/>
</dbReference>
<reference evidence="1 3" key="2">
    <citation type="submission" date="2023-07" db="EMBL/GenBank/DDBJ databases">
        <authorList>
            <person name="Peeters C."/>
        </authorList>
    </citation>
    <scope>NUCLEOTIDE SEQUENCE [LARGE SCALE GENOMIC DNA]</scope>
    <source>
        <strain evidence="1 3">R-38712</strain>
    </source>
</reference>
<dbReference type="PANTHER" id="PTHR41791">
    <property type="entry name" value="SSL7039 PROTEIN"/>
    <property type="match status" value="1"/>
</dbReference>
<name>A0A2P4RE19_RALPI</name>
<dbReference type="Proteomes" id="UP001189303">
    <property type="component" value="Unassembled WGS sequence"/>
</dbReference>
<dbReference type="AlphaFoldDB" id="A0A2P4RE19"/>
<accession>A0A2P4RE19</accession>
<comment type="caution">
    <text evidence="2">The sequence shown here is derived from an EMBL/GenBank/DDBJ whole genome shotgun (WGS) entry which is preliminary data.</text>
</comment>
<dbReference type="Proteomes" id="UP001199322">
    <property type="component" value="Unassembled WGS sequence"/>
</dbReference>
<keyword evidence="3" id="KW-1185">Reference proteome</keyword>
<evidence type="ECO:0000313" key="1">
    <source>
        <dbReference type="EMBL" id="CAJ0721934.1"/>
    </source>
</evidence>
<dbReference type="EMBL" id="QGBI01000003">
    <property type="protein sequence ID" value="MBX3889018.1"/>
    <property type="molecule type" value="Genomic_DNA"/>
</dbReference>
<dbReference type="Pfam" id="PF05973">
    <property type="entry name" value="Gp49"/>
    <property type="match status" value="1"/>
</dbReference>
<sequence length="98" mass="10994">MNTIHETETFANWLQGLADKLARARIASRIQRARSGNFGDWKSVGEGVCEMRIDHGPGYRVYYTQRGDTVYILLCGGDKGSQSKDINKAREMAKQIEG</sequence>
<evidence type="ECO:0000313" key="4">
    <source>
        <dbReference type="Proteomes" id="UP001199322"/>
    </source>
</evidence>
<gene>
    <name evidence="2" type="ORF">DEE74_03960</name>
    <name evidence="1" type="ORF">R38712_00470</name>
</gene>
<dbReference type="InterPro" id="IPR009241">
    <property type="entry name" value="HigB-like"/>
</dbReference>
<evidence type="ECO:0000313" key="3">
    <source>
        <dbReference type="Proteomes" id="UP001189303"/>
    </source>
</evidence>
<dbReference type="PIRSF" id="PIRSF028744">
    <property type="entry name" value="Addict_mod_HI1419"/>
    <property type="match status" value="1"/>
</dbReference>
<proteinExistence type="predicted"/>
<dbReference type="PANTHER" id="PTHR41791:SF1">
    <property type="entry name" value="SSL7039 PROTEIN"/>
    <property type="match status" value="1"/>
</dbReference>
<dbReference type="RefSeq" id="WP_103519312.1">
    <property type="nucleotide sequence ID" value="NZ_CATWFT010000001.1"/>
</dbReference>
<protein>
    <submittedName>
        <fullName evidence="2">Type II toxin-antitoxin system RelE/ParE family toxin</fullName>
    </submittedName>
</protein>
<organism evidence="2 4">
    <name type="scientific">Ralstonia pickettii</name>
    <name type="common">Burkholderia pickettii</name>
    <dbReference type="NCBI Taxonomy" id="329"/>
    <lineage>
        <taxon>Bacteria</taxon>
        <taxon>Pseudomonadati</taxon>
        <taxon>Pseudomonadota</taxon>
        <taxon>Betaproteobacteria</taxon>
        <taxon>Burkholderiales</taxon>
        <taxon>Burkholderiaceae</taxon>
        <taxon>Ralstonia</taxon>
    </lineage>
</organism>
<evidence type="ECO:0000313" key="2">
    <source>
        <dbReference type="EMBL" id="MBX3889018.1"/>
    </source>
</evidence>
<reference evidence="2" key="1">
    <citation type="submission" date="2018-06" db="EMBL/GenBank/DDBJ databases">
        <authorList>
            <person name="O'Rourke A."/>
        </authorList>
    </citation>
    <scope>NUCLEOTIDE SEQUENCE</scope>
    <source>
        <strain evidence="2">132550021-3</strain>
    </source>
</reference>
<dbReference type="NCBIfam" id="TIGR02683">
    <property type="entry name" value="upstrm_HI1419"/>
    <property type="match status" value="1"/>
</dbReference>
<dbReference type="InterPro" id="IPR014056">
    <property type="entry name" value="TypeIITA-like_toxin_pred"/>
</dbReference>